<dbReference type="HOGENOM" id="CLU_147162_8_4_9"/>
<dbReference type="EMBL" id="CP002547">
    <property type="protein sequence ID" value="ADY55425.1"/>
    <property type="molecule type" value="Genomic_DNA"/>
</dbReference>
<evidence type="ECO:0000313" key="1">
    <source>
        <dbReference type="EMBL" id="ADY55425.1"/>
    </source>
</evidence>
<dbReference type="OrthoDB" id="1807946at2"/>
<reference evidence="1 2" key="1">
    <citation type="journal article" date="2011" name="Stand. Genomic Sci.">
        <title>Complete genome sequence of Syntrophobotulus glycolicus type strain (FlGlyR).</title>
        <authorList>
            <person name="Han C."/>
            <person name="Mwirichia R."/>
            <person name="Chertkov O."/>
            <person name="Held B."/>
            <person name="Lapidus A."/>
            <person name="Nolan M."/>
            <person name="Lucas S."/>
            <person name="Hammon N."/>
            <person name="Deshpande S."/>
            <person name="Cheng J.F."/>
            <person name="Tapia R."/>
            <person name="Goodwin L."/>
            <person name="Pitluck S."/>
            <person name="Huntemann M."/>
            <person name="Liolios K."/>
            <person name="Ivanova N."/>
            <person name="Pagani I."/>
            <person name="Mavromatis K."/>
            <person name="Ovchinikova G."/>
            <person name="Pati A."/>
            <person name="Chen A."/>
            <person name="Palaniappan K."/>
            <person name="Land M."/>
            <person name="Hauser L."/>
            <person name="Brambilla E.M."/>
            <person name="Rohde M."/>
            <person name="Spring S."/>
            <person name="Sikorski J."/>
            <person name="Goker M."/>
            <person name="Woyke T."/>
            <person name="Bristow J."/>
            <person name="Eisen J.A."/>
            <person name="Markowitz V."/>
            <person name="Hugenholtz P."/>
            <person name="Kyrpides N.C."/>
            <person name="Klenk H.P."/>
            <person name="Detter J.C."/>
        </authorList>
    </citation>
    <scope>NUCLEOTIDE SEQUENCE [LARGE SCALE GENOMIC DNA]</scope>
    <source>
        <strain evidence="2">DSM 8271 / FlGlyR</strain>
    </source>
</reference>
<name>F0SU42_SYNGF</name>
<keyword evidence="2" id="KW-1185">Reference proteome</keyword>
<organism evidence="1 2">
    <name type="scientific">Syntrophobotulus glycolicus (strain DSM 8271 / FlGlyR)</name>
    <dbReference type="NCBI Taxonomy" id="645991"/>
    <lineage>
        <taxon>Bacteria</taxon>
        <taxon>Bacillati</taxon>
        <taxon>Bacillota</taxon>
        <taxon>Clostridia</taxon>
        <taxon>Eubacteriales</taxon>
        <taxon>Desulfitobacteriaceae</taxon>
        <taxon>Syntrophobotulus</taxon>
    </lineage>
</organism>
<dbReference type="RefSeq" id="WP_013624295.1">
    <property type="nucleotide sequence ID" value="NC_015172.1"/>
</dbReference>
<dbReference type="AlphaFoldDB" id="F0SU42"/>
<gene>
    <name evidence="1" type="ordered locus">Sgly_1100</name>
</gene>
<dbReference type="KEGG" id="sgy:Sgly_1100"/>
<dbReference type="InterPro" id="IPR035093">
    <property type="entry name" value="RelE/ParE_toxin_dom_sf"/>
</dbReference>
<evidence type="ECO:0008006" key="3">
    <source>
        <dbReference type="Google" id="ProtNLM"/>
    </source>
</evidence>
<dbReference type="eggNOG" id="COG3668">
    <property type="taxonomic scope" value="Bacteria"/>
</dbReference>
<dbReference type="STRING" id="645991.Sgly_1100"/>
<sequence>MPTHKFSVQVSDAAYGRMYSHVEFLARVSVAAAERLYLELEKALVFLEDSPKSCPVYIPQTPIDAELRYKLFSGRYHCVFEIIGDAVYVYDIQDCRQDTDKSLL</sequence>
<proteinExistence type="predicted"/>
<accession>F0SU42</accession>
<evidence type="ECO:0000313" key="2">
    <source>
        <dbReference type="Proteomes" id="UP000007488"/>
    </source>
</evidence>
<reference evidence="2" key="2">
    <citation type="submission" date="2011-02" db="EMBL/GenBank/DDBJ databases">
        <title>The complete genome of Syntrophobotulus glycolicus DSM 8271.</title>
        <authorList>
            <person name="Lucas S."/>
            <person name="Copeland A."/>
            <person name="Lapidus A."/>
            <person name="Bruce D."/>
            <person name="Goodwin L."/>
            <person name="Pitluck S."/>
            <person name="Kyrpides N."/>
            <person name="Mavromatis K."/>
            <person name="Pagani I."/>
            <person name="Ivanova N."/>
            <person name="Mikhailova N."/>
            <person name="Chertkov O."/>
            <person name="Held B."/>
            <person name="Detter J.C."/>
            <person name="Tapia R."/>
            <person name="Han C."/>
            <person name="Land M."/>
            <person name="Hauser L."/>
            <person name="Markowitz V."/>
            <person name="Cheng J.-F."/>
            <person name="Hugenholtz P."/>
            <person name="Woyke T."/>
            <person name="Wu D."/>
            <person name="Spring S."/>
            <person name="Schroeder M."/>
            <person name="Brambilla E."/>
            <person name="Klenk H.-P."/>
            <person name="Eisen J.A."/>
        </authorList>
    </citation>
    <scope>NUCLEOTIDE SEQUENCE [LARGE SCALE GENOMIC DNA]</scope>
    <source>
        <strain evidence="2">DSM 8271 / FlGlyR</strain>
    </source>
</reference>
<protein>
    <recommendedName>
        <fullName evidence="3">Plasmid stabilization system</fullName>
    </recommendedName>
</protein>
<dbReference type="Proteomes" id="UP000007488">
    <property type="component" value="Chromosome"/>
</dbReference>
<dbReference type="Gene3D" id="3.30.2310.20">
    <property type="entry name" value="RelE-like"/>
    <property type="match status" value="1"/>
</dbReference>